<feature type="transmembrane region" description="Helical" evidence="1">
    <location>
        <begin position="124"/>
        <end position="152"/>
    </location>
</feature>
<reference evidence="2 3" key="1">
    <citation type="submission" date="2017-04" db="EMBL/GenBank/DDBJ databases">
        <title>Environmental T4-family bacteriophages evolve to escape abortive infection via multiple routes in a bacterial host employing altruistic suicide through Type III toxin-antitoxin systems.</title>
        <authorList>
            <person name="Chen B."/>
            <person name="Salmond G.P.C."/>
            <person name="Akusobi C."/>
            <person name="Fang X."/>
        </authorList>
    </citation>
    <scope>NUCLEOTIDE SEQUENCE [LARGE SCALE GENOMIC DNA]</scope>
</reference>
<dbReference type="EMBL" id="MF036690">
    <property type="protein sequence ID" value="ARW57553.1"/>
    <property type="molecule type" value="Genomic_DNA"/>
</dbReference>
<keyword evidence="1" id="KW-1133">Transmembrane helix</keyword>
<name>A0A1Z1LXL9_9CAUD</name>
<evidence type="ECO:0000313" key="2">
    <source>
        <dbReference type="EMBL" id="ARW57553.1"/>
    </source>
</evidence>
<sequence length="179" mass="20828">MVVQYHDIYPSRPGYSDDCDCTSCEKTRHFEEKYGFVSVRSATEAEIEAKLRRKQAEMELAEEHGFIYEENTMGYIVNGYQPRTEKPKENKIDRVVGFITLGMVFQANYWLYLASDKGNLFEVIFGGLLINFTCLIASIFTTWLDGCLWYAVKAPFVKHKEKKYQHQKSISDFIKGCRK</sequence>
<dbReference type="Proteomes" id="UP000225148">
    <property type="component" value="Segment"/>
</dbReference>
<dbReference type="GeneID" id="40085539"/>
<dbReference type="KEGG" id="vg:40085539"/>
<keyword evidence="3" id="KW-1185">Reference proteome</keyword>
<proteinExistence type="predicted"/>
<accession>A0A1Z1LXL9</accession>
<evidence type="ECO:0000313" key="3">
    <source>
        <dbReference type="Proteomes" id="UP000225148"/>
    </source>
</evidence>
<protein>
    <submittedName>
        <fullName evidence="2">Uncharacterized protein</fullName>
    </submittedName>
</protein>
<feature type="transmembrane region" description="Helical" evidence="1">
    <location>
        <begin position="95"/>
        <end position="112"/>
    </location>
</feature>
<keyword evidence="1" id="KW-0812">Transmembrane</keyword>
<organism evidence="2 3">
    <name type="scientific">Serratia phage CHI14</name>
    <dbReference type="NCBI Taxonomy" id="2006941"/>
    <lineage>
        <taxon>Viruses</taxon>
        <taxon>Duplodnaviria</taxon>
        <taxon>Heunggongvirae</taxon>
        <taxon>Uroviricota</taxon>
        <taxon>Caudoviricetes</taxon>
        <taxon>Pantevenvirales</taxon>
        <taxon>Straboviridae</taxon>
        <taxon>Tevenvirinae</taxon>
        <taxon>Winklervirus</taxon>
        <taxon>Winklervirus chi14</taxon>
    </lineage>
</organism>
<keyword evidence="1" id="KW-0472">Membrane</keyword>
<evidence type="ECO:0000256" key="1">
    <source>
        <dbReference type="SAM" id="Phobius"/>
    </source>
</evidence>
<dbReference type="RefSeq" id="YP_009609455.1">
    <property type="nucleotide sequence ID" value="NC_041996.1"/>
</dbReference>